<dbReference type="InterPro" id="IPR036425">
    <property type="entry name" value="MoaB/Mog-like_dom_sf"/>
</dbReference>
<evidence type="ECO:0000256" key="5">
    <source>
        <dbReference type="ARBA" id="ARBA00023150"/>
    </source>
</evidence>
<comment type="function">
    <text evidence="1 6">May be involved in the biosynthesis of molybdopterin.</text>
</comment>
<proteinExistence type="inferred from homology"/>
<comment type="similarity">
    <text evidence="3 6">Belongs to the MoaB/Mog family.</text>
</comment>
<dbReference type="RefSeq" id="WP_182503879.1">
    <property type="nucleotide sequence ID" value="NZ_JACJHX010000022.1"/>
</dbReference>
<organism evidence="8 9">
    <name type="scientific">Peribacillus huizhouensis</name>
    <dbReference type="NCBI Taxonomy" id="1501239"/>
    <lineage>
        <taxon>Bacteria</taxon>
        <taxon>Bacillati</taxon>
        <taxon>Bacillota</taxon>
        <taxon>Bacilli</taxon>
        <taxon>Bacillales</taxon>
        <taxon>Bacillaceae</taxon>
        <taxon>Peribacillus</taxon>
    </lineage>
</organism>
<dbReference type="InterPro" id="IPR008284">
    <property type="entry name" value="MoCF_biosynth_CS"/>
</dbReference>
<dbReference type="NCBIfam" id="TIGR00177">
    <property type="entry name" value="molyb_syn"/>
    <property type="match status" value="1"/>
</dbReference>
<comment type="caution">
    <text evidence="8">The sequence shown here is derived from an EMBL/GenBank/DDBJ whole genome shotgun (WGS) entry which is preliminary data.</text>
</comment>
<reference evidence="8 9" key="1">
    <citation type="submission" date="2020-08" db="EMBL/GenBank/DDBJ databases">
        <title>Genomic Encyclopedia of Type Strains, Phase IV (KMG-IV): sequencing the most valuable type-strain genomes for metagenomic binning, comparative biology and taxonomic classification.</title>
        <authorList>
            <person name="Goeker M."/>
        </authorList>
    </citation>
    <scope>NUCLEOTIDE SEQUENCE [LARGE SCALE GENOMIC DNA]</scope>
    <source>
        <strain evidence="8 9">DSM 105481</strain>
    </source>
</reference>
<keyword evidence="9" id="KW-1185">Reference proteome</keyword>
<dbReference type="Pfam" id="PF00994">
    <property type="entry name" value="MoCF_biosynth"/>
    <property type="match status" value="1"/>
</dbReference>
<dbReference type="InterPro" id="IPR012245">
    <property type="entry name" value="MoaB"/>
</dbReference>
<dbReference type="InterPro" id="IPR001453">
    <property type="entry name" value="MoaB/Mog_dom"/>
</dbReference>
<dbReference type="SUPFAM" id="SSF53218">
    <property type="entry name" value="Molybdenum cofactor biosynthesis proteins"/>
    <property type="match status" value="1"/>
</dbReference>
<evidence type="ECO:0000313" key="8">
    <source>
        <dbReference type="EMBL" id="MBA9028981.1"/>
    </source>
</evidence>
<comment type="pathway">
    <text evidence="2 6">Cofactor biosynthesis; molybdopterin biosynthesis.</text>
</comment>
<evidence type="ECO:0000256" key="4">
    <source>
        <dbReference type="ARBA" id="ARBA00015262"/>
    </source>
</evidence>
<dbReference type="PROSITE" id="PS01078">
    <property type="entry name" value="MOCF_BIOSYNTHESIS_1"/>
    <property type="match status" value="1"/>
</dbReference>
<evidence type="ECO:0000313" key="9">
    <source>
        <dbReference type="Proteomes" id="UP000626697"/>
    </source>
</evidence>
<dbReference type="PIRSF" id="PIRSF006443">
    <property type="entry name" value="MoaB"/>
    <property type="match status" value="1"/>
</dbReference>
<dbReference type="Gene3D" id="3.40.980.10">
    <property type="entry name" value="MoaB/Mog-like domain"/>
    <property type="match status" value="1"/>
</dbReference>
<dbReference type="PANTHER" id="PTHR43232">
    <property type="entry name" value="MOLYBDENUM COFACTOR BIOSYNTHESIS PROTEIN B"/>
    <property type="match status" value="1"/>
</dbReference>
<protein>
    <recommendedName>
        <fullName evidence="4 6">Molybdenum cofactor biosynthesis protein B</fullName>
    </recommendedName>
</protein>
<evidence type="ECO:0000256" key="1">
    <source>
        <dbReference type="ARBA" id="ARBA00003487"/>
    </source>
</evidence>
<evidence type="ECO:0000256" key="2">
    <source>
        <dbReference type="ARBA" id="ARBA00005046"/>
    </source>
</evidence>
<dbReference type="Proteomes" id="UP000626697">
    <property type="component" value="Unassembled WGS sequence"/>
</dbReference>
<sequence length="172" mass="19071">MSNEHKQEAQDIINCKIITVSDSRTIDTDYSGQLMKEMLLKYDHNVTAYELVSDEKAEIIQAFHSGCNDHKVDVILLNGGTGLAKRDVTIESIQPLLDKEMIGFGEIFRIISYLEDIGSAAILSRAIAGVSSNTAIFCTPGSIGAVKLAMVKLILPELRHVVREIRKDLYTF</sequence>
<dbReference type="SMART" id="SM00852">
    <property type="entry name" value="MoCF_biosynth"/>
    <property type="match status" value="1"/>
</dbReference>
<evidence type="ECO:0000256" key="3">
    <source>
        <dbReference type="ARBA" id="ARBA00006112"/>
    </source>
</evidence>
<dbReference type="CDD" id="cd00886">
    <property type="entry name" value="MogA_MoaB"/>
    <property type="match status" value="1"/>
</dbReference>
<dbReference type="PANTHER" id="PTHR43232:SF2">
    <property type="entry name" value="MOLYBDENUM COFACTOR BIOSYNTHESIS PROTEIN B"/>
    <property type="match status" value="1"/>
</dbReference>
<feature type="domain" description="MoaB/Mog" evidence="7">
    <location>
        <begin position="16"/>
        <end position="161"/>
    </location>
</feature>
<name>A0ABR6CVC8_9BACI</name>
<gene>
    <name evidence="8" type="ORF">HNP81_004303</name>
</gene>
<evidence type="ECO:0000256" key="6">
    <source>
        <dbReference type="PIRNR" id="PIRNR006443"/>
    </source>
</evidence>
<dbReference type="EMBL" id="JACJHX010000022">
    <property type="protein sequence ID" value="MBA9028981.1"/>
    <property type="molecule type" value="Genomic_DNA"/>
</dbReference>
<keyword evidence="5 6" id="KW-0501">Molybdenum cofactor biosynthesis</keyword>
<evidence type="ECO:0000259" key="7">
    <source>
        <dbReference type="SMART" id="SM00852"/>
    </source>
</evidence>
<accession>A0ABR6CVC8</accession>